<keyword evidence="3" id="KW-0238">DNA-binding</keyword>
<evidence type="ECO:0000313" key="8">
    <source>
        <dbReference type="EMBL" id="OVA03410.1"/>
    </source>
</evidence>
<dbReference type="PANTHER" id="PTHR31744">
    <property type="entry name" value="PROTEIN CUP-SHAPED COTYLEDON 2-RELATED"/>
    <property type="match status" value="1"/>
</dbReference>
<dbReference type="GO" id="GO:0006355">
    <property type="term" value="P:regulation of DNA-templated transcription"/>
    <property type="evidence" value="ECO:0007669"/>
    <property type="project" value="InterPro"/>
</dbReference>
<keyword evidence="5" id="KW-0539">Nucleus</keyword>
<evidence type="ECO:0000256" key="2">
    <source>
        <dbReference type="ARBA" id="ARBA00023015"/>
    </source>
</evidence>
<protein>
    <submittedName>
        <fullName evidence="8">NAC domain</fullName>
    </submittedName>
</protein>
<feature type="region of interest" description="Disordered" evidence="6">
    <location>
        <begin position="100"/>
        <end position="123"/>
    </location>
</feature>
<dbReference type="GO" id="GO:0005634">
    <property type="term" value="C:nucleus"/>
    <property type="evidence" value="ECO:0007669"/>
    <property type="project" value="UniProtKB-SubCell"/>
</dbReference>
<evidence type="ECO:0000256" key="1">
    <source>
        <dbReference type="ARBA" id="ARBA00004123"/>
    </source>
</evidence>
<dbReference type="SUPFAM" id="SSF101941">
    <property type="entry name" value="NAC domain"/>
    <property type="match status" value="1"/>
</dbReference>
<sequence length="123" mass="14046">MLLPTEKFEWYRHSHIHIFTPRTRSFPFYYLINRRAGDGFWKEDDNGDIQIIQDGATIGYKKGFVFHRGLYPAQPTSWTMMEYRVQEIEHNLNAELNFSPTLSNQSAGRSGNVSGSGSVGAAD</sequence>
<dbReference type="AlphaFoldDB" id="A0A200PYW8"/>
<comment type="subcellular location">
    <subcellularLocation>
        <location evidence="1">Nucleus</location>
    </subcellularLocation>
</comment>
<evidence type="ECO:0000256" key="3">
    <source>
        <dbReference type="ARBA" id="ARBA00023125"/>
    </source>
</evidence>
<evidence type="ECO:0000256" key="5">
    <source>
        <dbReference type="ARBA" id="ARBA00023242"/>
    </source>
</evidence>
<dbReference type="InParanoid" id="A0A200PYW8"/>
<comment type="caution">
    <text evidence="8">The sequence shown here is derived from an EMBL/GenBank/DDBJ whole genome shotgun (WGS) entry which is preliminary data.</text>
</comment>
<keyword evidence="4" id="KW-0804">Transcription</keyword>
<keyword evidence="2" id="KW-0805">Transcription regulation</keyword>
<organism evidence="8 9">
    <name type="scientific">Macleaya cordata</name>
    <name type="common">Five-seeded plume-poppy</name>
    <name type="synonym">Bocconia cordata</name>
    <dbReference type="NCBI Taxonomy" id="56857"/>
    <lineage>
        <taxon>Eukaryota</taxon>
        <taxon>Viridiplantae</taxon>
        <taxon>Streptophyta</taxon>
        <taxon>Embryophyta</taxon>
        <taxon>Tracheophyta</taxon>
        <taxon>Spermatophyta</taxon>
        <taxon>Magnoliopsida</taxon>
        <taxon>Ranunculales</taxon>
        <taxon>Papaveraceae</taxon>
        <taxon>Papaveroideae</taxon>
        <taxon>Macleaya</taxon>
    </lineage>
</organism>
<accession>A0A200PYW8</accession>
<dbReference type="PANTHER" id="PTHR31744:SF233">
    <property type="entry name" value="NAC DOMAIN-CONTAINING PROTEIN 72-LIKE"/>
    <property type="match status" value="1"/>
</dbReference>
<dbReference type="PROSITE" id="PS51005">
    <property type="entry name" value="NAC"/>
    <property type="match status" value="1"/>
</dbReference>
<evidence type="ECO:0000256" key="4">
    <source>
        <dbReference type="ARBA" id="ARBA00023163"/>
    </source>
</evidence>
<dbReference type="STRING" id="56857.A0A200PYW8"/>
<dbReference type="Gene3D" id="2.170.150.80">
    <property type="entry name" value="NAC domain"/>
    <property type="match status" value="1"/>
</dbReference>
<proteinExistence type="predicted"/>
<keyword evidence="9" id="KW-1185">Reference proteome</keyword>
<dbReference type="Proteomes" id="UP000195402">
    <property type="component" value="Unassembled WGS sequence"/>
</dbReference>
<gene>
    <name evidence="8" type="ORF">BVC80_205g46</name>
</gene>
<feature type="domain" description="NAC" evidence="7">
    <location>
        <begin position="1"/>
        <end position="104"/>
    </location>
</feature>
<dbReference type="InterPro" id="IPR003441">
    <property type="entry name" value="NAC-dom"/>
</dbReference>
<reference evidence="8 9" key="1">
    <citation type="journal article" date="2017" name="Mol. Plant">
        <title>The Genome of Medicinal Plant Macleaya cordata Provides New Insights into Benzylisoquinoline Alkaloids Metabolism.</title>
        <authorList>
            <person name="Liu X."/>
            <person name="Liu Y."/>
            <person name="Huang P."/>
            <person name="Ma Y."/>
            <person name="Qing Z."/>
            <person name="Tang Q."/>
            <person name="Cao H."/>
            <person name="Cheng P."/>
            <person name="Zheng Y."/>
            <person name="Yuan Z."/>
            <person name="Zhou Y."/>
            <person name="Liu J."/>
            <person name="Tang Z."/>
            <person name="Zhuo Y."/>
            <person name="Zhang Y."/>
            <person name="Yu L."/>
            <person name="Huang J."/>
            <person name="Yang P."/>
            <person name="Peng Q."/>
            <person name="Zhang J."/>
            <person name="Jiang W."/>
            <person name="Zhang Z."/>
            <person name="Lin K."/>
            <person name="Ro D.K."/>
            <person name="Chen X."/>
            <person name="Xiong X."/>
            <person name="Shang Y."/>
            <person name="Huang S."/>
            <person name="Zeng J."/>
        </authorList>
    </citation>
    <scope>NUCLEOTIDE SEQUENCE [LARGE SCALE GENOMIC DNA]</scope>
    <source>
        <strain evidence="9">cv. BLH2017</strain>
        <tissue evidence="8">Root</tissue>
    </source>
</reference>
<evidence type="ECO:0000256" key="6">
    <source>
        <dbReference type="SAM" id="MobiDB-lite"/>
    </source>
</evidence>
<dbReference type="EMBL" id="MVGT01003688">
    <property type="protein sequence ID" value="OVA03410.1"/>
    <property type="molecule type" value="Genomic_DNA"/>
</dbReference>
<dbReference type="GO" id="GO:0003677">
    <property type="term" value="F:DNA binding"/>
    <property type="evidence" value="ECO:0007669"/>
    <property type="project" value="UniProtKB-KW"/>
</dbReference>
<evidence type="ECO:0000259" key="7">
    <source>
        <dbReference type="PROSITE" id="PS51005"/>
    </source>
</evidence>
<feature type="compositionally biased region" description="Low complexity" evidence="6">
    <location>
        <begin position="106"/>
        <end position="123"/>
    </location>
</feature>
<dbReference type="Pfam" id="PF02365">
    <property type="entry name" value="NAM"/>
    <property type="match status" value="1"/>
</dbReference>
<name>A0A200PYW8_MACCD</name>
<evidence type="ECO:0000313" key="9">
    <source>
        <dbReference type="Proteomes" id="UP000195402"/>
    </source>
</evidence>
<dbReference type="InterPro" id="IPR036093">
    <property type="entry name" value="NAC_dom_sf"/>
</dbReference>